<gene>
    <name evidence="2" type="ORF">DFJ65_1212</name>
</gene>
<feature type="compositionally biased region" description="Basic and acidic residues" evidence="1">
    <location>
        <begin position="37"/>
        <end position="50"/>
    </location>
</feature>
<organism evidence="2 3">
    <name type="scientific">Calidifontibacter indicus</name>
    <dbReference type="NCBI Taxonomy" id="419650"/>
    <lineage>
        <taxon>Bacteria</taxon>
        <taxon>Bacillati</taxon>
        <taxon>Actinomycetota</taxon>
        <taxon>Actinomycetes</taxon>
        <taxon>Micrococcales</taxon>
        <taxon>Dermacoccaceae</taxon>
        <taxon>Calidifontibacter</taxon>
    </lineage>
</organism>
<dbReference type="EMBL" id="QTUA01000001">
    <property type="protein sequence ID" value="REF30217.1"/>
    <property type="molecule type" value="Genomic_DNA"/>
</dbReference>
<sequence length="458" mass="50552">MAKRGFLAEINRQRKLAEQRERQRQAQSARAYAQAQREAEKARRAAERAQAEAIRSANAHARRVDRANAQAERARAAELKRAQREAERLHVESRQAEVALRNAKLDEQFAEIDGILAATLDVDDYIDLDSLKTKVKLTAFDAGQLGVAAPRPTKLAAPVQPTYREPAFVEPVAGTGIAAAFGGRKKHAAAVDEARAQHQLAVQRARQQYEEAVRNWQAHCRDIDQGHSIAVAKWEADEKQRLVGLDAARDAHDRRFREARAAADERNAEIEEFKNKLAFDVPEAIEEYVALVLSNSVYPESFSVTHSHSFELATRELTITVTVPEPSSLPTVKAYKYVRSSDEIAPTPLTATALKARYSGAVWQTAVRTIHEIFEADRAGKIQLVALTVQTKAVSAATGRPELIPLVQVAADRGAFADLDLSKVVPEETLKHLGASLSKSPYELKPATTNGVRTRSTQ</sequence>
<accession>A0A3D9ULQ8</accession>
<keyword evidence="3" id="KW-1185">Reference proteome</keyword>
<dbReference type="Proteomes" id="UP000256253">
    <property type="component" value="Unassembled WGS sequence"/>
</dbReference>
<evidence type="ECO:0000313" key="2">
    <source>
        <dbReference type="EMBL" id="REF30217.1"/>
    </source>
</evidence>
<evidence type="ECO:0000313" key="3">
    <source>
        <dbReference type="Proteomes" id="UP000256253"/>
    </source>
</evidence>
<proteinExistence type="predicted"/>
<feature type="region of interest" description="Disordered" evidence="1">
    <location>
        <begin position="16"/>
        <end position="50"/>
    </location>
</feature>
<evidence type="ECO:0000256" key="1">
    <source>
        <dbReference type="SAM" id="MobiDB-lite"/>
    </source>
</evidence>
<dbReference type="RefSeq" id="WP_115922235.1">
    <property type="nucleotide sequence ID" value="NZ_QTUA01000001.1"/>
</dbReference>
<dbReference type="AlphaFoldDB" id="A0A3D9ULQ8"/>
<protein>
    <submittedName>
        <fullName evidence="2">Restriction system protein</fullName>
    </submittedName>
</protein>
<name>A0A3D9ULQ8_9MICO</name>
<dbReference type="OrthoDB" id="3206608at2"/>
<reference evidence="2 3" key="1">
    <citation type="submission" date="2018-08" db="EMBL/GenBank/DDBJ databases">
        <title>Sequencing the genomes of 1000 actinobacteria strains.</title>
        <authorList>
            <person name="Klenk H.-P."/>
        </authorList>
    </citation>
    <scope>NUCLEOTIDE SEQUENCE [LARGE SCALE GENOMIC DNA]</scope>
    <source>
        <strain evidence="2 3">DSM 22967</strain>
    </source>
</reference>
<comment type="caution">
    <text evidence="2">The sequence shown here is derived from an EMBL/GenBank/DDBJ whole genome shotgun (WGS) entry which is preliminary data.</text>
</comment>
<feature type="compositionally biased region" description="Low complexity" evidence="1">
    <location>
        <begin position="25"/>
        <end position="36"/>
    </location>
</feature>